<keyword evidence="9" id="KW-1185">Reference proteome</keyword>
<dbReference type="Proteomes" id="UP000287166">
    <property type="component" value="Unassembled WGS sequence"/>
</dbReference>
<keyword evidence="4" id="KW-0862">Zinc</keyword>
<feature type="binding site" evidence="4">
    <location>
        <position position="235"/>
    </location>
    <ligand>
        <name>Zn(2+)</name>
        <dbReference type="ChEBI" id="CHEBI:29105"/>
        <label>1</label>
    </ligand>
</feature>
<feature type="disulfide bond" evidence="5">
    <location>
        <begin position="248"/>
        <end position="253"/>
    </location>
</feature>
<gene>
    <name evidence="8" type="ORF">SCP_0105290</name>
</gene>
<feature type="binding site" evidence="4">
    <location>
        <position position="506"/>
    </location>
    <ligand>
        <name>Zn(2+)</name>
        <dbReference type="ChEBI" id="CHEBI:29105"/>
        <label>2</label>
    </ligand>
</feature>
<evidence type="ECO:0000256" key="3">
    <source>
        <dbReference type="PIRNR" id="PIRNR000948"/>
    </source>
</evidence>
<feature type="domain" description="Calcineurin-like phosphoesterase" evidence="7">
    <location>
        <begin position="226"/>
        <end position="509"/>
    </location>
</feature>
<comment type="similarity">
    <text evidence="3">Belongs to the acid sphingomyelinase family.</text>
</comment>
<dbReference type="STRING" id="139825.A0A401G659"/>
<dbReference type="InterPro" id="IPR041805">
    <property type="entry name" value="ASMase/PPN1_MPP"/>
</dbReference>
<dbReference type="Gene3D" id="3.60.21.10">
    <property type="match status" value="1"/>
</dbReference>
<evidence type="ECO:0000313" key="8">
    <source>
        <dbReference type="EMBL" id="GBE77649.1"/>
    </source>
</evidence>
<reference evidence="8 9" key="1">
    <citation type="journal article" date="2018" name="Sci. Rep.">
        <title>Genome sequence of the cauliflower mushroom Sparassis crispa (Hanabiratake) and its association with beneficial usage.</title>
        <authorList>
            <person name="Kiyama R."/>
            <person name="Furutani Y."/>
            <person name="Kawaguchi K."/>
            <person name="Nakanishi T."/>
        </authorList>
    </citation>
    <scope>NUCLEOTIDE SEQUENCE [LARGE SCALE GENOMIC DNA]</scope>
</reference>
<dbReference type="EMBL" id="BFAD01000001">
    <property type="protein sequence ID" value="GBE77649.1"/>
    <property type="molecule type" value="Genomic_DNA"/>
</dbReference>
<dbReference type="GeneID" id="38774566"/>
<feature type="binding site" evidence="4">
    <location>
        <position position="469"/>
    </location>
    <ligand>
        <name>Zn(2+)</name>
        <dbReference type="ChEBI" id="CHEBI:29105"/>
        <label>2</label>
    </ligand>
</feature>
<dbReference type="GO" id="GO:0016020">
    <property type="term" value="C:membrane"/>
    <property type="evidence" value="ECO:0007669"/>
    <property type="project" value="GOC"/>
</dbReference>
<dbReference type="InterPro" id="IPR029052">
    <property type="entry name" value="Metallo-depent_PP-like"/>
</dbReference>
<keyword evidence="5" id="KW-1015">Disulfide bond</keyword>
<dbReference type="InterPro" id="IPR011160">
    <property type="entry name" value="Sphingomy_PDE"/>
</dbReference>
<dbReference type="GO" id="GO:0006685">
    <property type="term" value="P:sphingomyelin catabolic process"/>
    <property type="evidence" value="ECO:0007669"/>
    <property type="project" value="UniProtKB-UniRule"/>
</dbReference>
<dbReference type="Pfam" id="PF00149">
    <property type="entry name" value="Metallophos"/>
    <property type="match status" value="1"/>
</dbReference>
<evidence type="ECO:0000256" key="6">
    <source>
        <dbReference type="SAM" id="SignalP"/>
    </source>
</evidence>
<feature type="disulfide bond" evidence="5">
    <location>
        <begin position="254"/>
        <end position="279"/>
    </location>
</feature>
<dbReference type="InterPro" id="IPR004843">
    <property type="entry name" value="Calcineurin-like_PHP"/>
</dbReference>
<organism evidence="8 9">
    <name type="scientific">Sparassis crispa</name>
    <dbReference type="NCBI Taxonomy" id="139825"/>
    <lineage>
        <taxon>Eukaryota</taxon>
        <taxon>Fungi</taxon>
        <taxon>Dikarya</taxon>
        <taxon>Basidiomycota</taxon>
        <taxon>Agaricomycotina</taxon>
        <taxon>Agaricomycetes</taxon>
        <taxon>Polyporales</taxon>
        <taxon>Sparassidaceae</taxon>
        <taxon>Sparassis</taxon>
    </lineage>
</organism>
<dbReference type="PANTHER" id="PTHR10340">
    <property type="entry name" value="SPHINGOMYELIN PHOSPHODIESTERASE"/>
    <property type="match status" value="1"/>
</dbReference>
<dbReference type="GO" id="GO:0004767">
    <property type="term" value="F:sphingomyelin phosphodiesterase activity"/>
    <property type="evidence" value="ECO:0007669"/>
    <property type="project" value="UniProtKB-UniRule"/>
</dbReference>
<feature type="binding site" evidence="4">
    <location>
        <position position="312"/>
    </location>
    <ligand>
        <name>Zn(2+)</name>
        <dbReference type="ChEBI" id="CHEBI:29105"/>
        <label>1</label>
    </ligand>
</feature>
<keyword evidence="4" id="KW-0479">Metal-binding</keyword>
<keyword evidence="3" id="KW-0326">Glycosidase</keyword>
<proteinExistence type="inferred from homology"/>
<dbReference type="PIRSF" id="PIRSF000948">
    <property type="entry name" value="Sphingomy_PDE"/>
    <property type="match status" value="1"/>
</dbReference>
<dbReference type="InParanoid" id="A0A401G659"/>
<dbReference type="CDD" id="cd00842">
    <property type="entry name" value="MPP_ASMase"/>
    <property type="match status" value="1"/>
</dbReference>
<evidence type="ECO:0000256" key="1">
    <source>
        <dbReference type="ARBA" id="ARBA00022801"/>
    </source>
</evidence>
<protein>
    <recommendedName>
        <fullName evidence="3">Sphingomyelin phosphodiesterase</fullName>
    </recommendedName>
</protein>
<dbReference type="GO" id="GO:0046872">
    <property type="term" value="F:metal ion binding"/>
    <property type="evidence" value="ECO:0007669"/>
    <property type="project" value="UniProtKB-KW"/>
</dbReference>
<dbReference type="RefSeq" id="XP_027608562.1">
    <property type="nucleotide sequence ID" value="XM_027752761.1"/>
</dbReference>
<dbReference type="OrthoDB" id="282973at2759"/>
<accession>A0A401G659</accession>
<evidence type="ECO:0000256" key="2">
    <source>
        <dbReference type="ARBA" id="ARBA00023180"/>
    </source>
</evidence>
<feature type="disulfide bond" evidence="5">
    <location>
        <begin position="645"/>
        <end position="649"/>
    </location>
</feature>
<evidence type="ECO:0000313" key="9">
    <source>
        <dbReference type="Proteomes" id="UP000287166"/>
    </source>
</evidence>
<feature type="binding site" evidence="4">
    <location>
        <position position="312"/>
    </location>
    <ligand>
        <name>Zn(2+)</name>
        <dbReference type="ChEBI" id="CHEBI:29105"/>
        <label>2</label>
    </ligand>
</feature>
<feature type="binding site" evidence="4">
    <location>
        <position position="233"/>
    </location>
    <ligand>
        <name>Zn(2+)</name>
        <dbReference type="ChEBI" id="CHEBI:29105"/>
        <label>1</label>
    </ligand>
</feature>
<dbReference type="GO" id="GO:0005615">
    <property type="term" value="C:extracellular space"/>
    <property type="evidence" value="ECO:0007669"/>
    <property type="project" value="TreeGrafter"/>
</dbReference>
<sequence length="677" mass="73422">MLCTVKLVGILLAAHSVVAQSSLGPSAYTVPGPFPTSIHQSYYNDPTATAAQPQPVISDPVTHEIFPYALTNPDTIPLNDTQSPHPLPFPASSSVLLEAAVAQIISISKSAVFDSTCAKCQASLEVAKFLSLAAPEEGPTLAVRICEYFNYSKSCATSYGIYALGSSLTQVAAFADAGGYDGESLCWNFLGLCPRPPTSPLDLTTWFAKPKPSPLPPPKQPSGERLKVLHLSDMHLDSRYATGSEANCTSSLCCRANNFNVQSPDTPLLPAPRYGAYLCDSPISLITSSLEAIPVLTGTQEAGFNFTVYTGDLVAHDPDNELSDQAVLYAETVLYDLLKRMLPSNSGPVYAVLGNHDTHSQAQNSPSDIGGGVTDQFNWDYDHLAELWQLENWIDAETAAVARTHYAAYSVTRSDGLRIITLNTDFWYKTNFFAHLNLSSSDNSGMLRFLTDELQAAEDAGQRAWILGHVLSGWDGSNPLQNPTNLFYQIVDRFSPHVIANVFFGHTHEDELQIFYANNATNISTDNALSIAWIAPSITPLTNLNSGFRVYEVDSATFDVLDAYTFASNVNSFPALDNQSEAGPEYYFEYSTREAYGESIAWGANDPLNATWWHLVTEAMEANTTLVSEVFNTFQGKSSVKSPPCTGDCVTARICYMRSGSASIANTNCVSGYGSVQ</sequence>
<comment type="cofactor">
    <cofactor evidence="4">
        <name>Zn(2+)</name>
        <dbReference type="ChEBI" id="CHEBI:29105"/>
    </cofactor>
    <text evidence="4">Binds 2 Zn(2+) ions per subunit.</text>
</comment>
<feature type="binding site" evidence="4">
    <location>
        <position position="355"/>
    </location>
    <ligand>
        <name>Zn(2+)</name>
        <dbReference type="ChEBI" id="CHEBI:29105"/>
        <label>2</label>
    </ligand>
</feature>
<evidence type="ECO:0000259" key="7">
    <source>
        <dbReference type="Pfam" id="PF00149"/>
    </source>
</evidence>
<dbReference type="SUPFAM" id="SSF56300">
    <property type="entry name" value="Metallo-dependent phosphatases"/>
    <property type="match status" value="1"/>
</dbReference>
<name>A0A401G659_9APHY</name>
<dbReference type="AlphaFoldDB" id="A0A401G659"/>
<comment type="caution">
    <text evidence="8">The sequence shown here is derived from an EMBL/GenBank/DDBJ whole genome shotgun (WGS) entry which is preliminary data.</text>
</comment>
<keyword evidence="6" id="KW-0732">Signal</keyword>
<dbReference type="PANTHER" id="PTHR10340:SF27">
    <property type="entry name" value="ACL091CP"/>
    <property type="match status" value="1"/>
</dbReference>
<comment type="function">
    <text evidence="3">Converts sphingomyelin to ceramide.</text>
</comment>
<feature type="chain" id="PRO_5019370594" description="Sphingomyelin phosphodiesterase" evidence="6">
    <location>
        <begin position="20"/>
        <end position="677"/>
    </location>
</feature>
<evidence type="ECO:0000256" key="4">
    <source>
        <dbReference type="PIRSR" id="PIRSR000948-1"/>
    </source>
</evidence>
<feature type="signal peptide" evidence="6">
    <location>
        <begin position="1"/>
        <end position="19"/>
    </location>
</feature>
<dbReference type="GO" id="GO:0016798">
    <property type="term" value="F:hydrolase activity, acting on glycosyl bonds"/>
    <property type="evidence" value="ECO:0007669"/>
    <property type="project" value="UniProtKB-KW"/>
</dbReference>
<feature type="binding site" evidence="4">
    <location>
        <position position="508"/>
    </location>
    <ligand>
        <name>Zn(2+)</name>
        <dbReference type="ChEBI" id="CHEBI:29105"/>
        <label>1</label>
    </ligand>
</feature>
<keyword evidence="2" id="KW-0325">Glycoprotein</keyword>
<keyword evidence="1 3" id="KW-0378">Hydrolase</keyword>
<evidence type="ECO:0000256" key="5">
    <source>
        <dbReference type="PIRSR" id="PIRSR000948-2"/>
    </source>
</evidence>